<gene>
    <name evidence="1" type="ORF">AAE3_LOCUS11775</name>
</gene>
<evidence type="ECO:0000313" key="1">
    <source>
        <dbReference type="EMBL" id="CAA7269654.1"/>
    </source>
</evidence>
<dbReference type="EMBL" id="CACVBS010000079">
    <property type="protein sequence ID" value="CAA7269654.1"/>
    <property type="molecule type" value="Genomic_DNA"/>
</dbReference>
<protein>
    <recommendedName>
        <fullName evidence="3">HNH nuclease domain-containing protein</fullName>
    </recommendedName>
</protein>
<keyword evidence="2" id="KW-1185">Reference proteome</keyword>
<dbReference type="OrthoDB" id="2104739at2759"/>
<comment type="caution">
    <text evidence="1">The sequence shown here is derived from an EMBL/GenBank/DDBJ whole genome shotgun (WGS) entry which is preliminary data.</text>
</comment>
<name>A0A8S0W048_CYCAE</name>
<evidence type="ECO:0000313" key="2">
    <source>
        <dbReference type="Proteomes" id="UP000467700"/>
    </source>
</evidence>
<sequence>MFPATLDSKPWSRKLVLAQTPSHFENSGKATWTTLFELFGAPKVPPGDQPLNNQALIRDRYRCAISGVIDRDSARNIQELMDILTSEEEARADLTHCIYIFSESTNTNILCDSEKEKYAASIWTVMSRFGYEHIPDELNGSRIHRLENVMTLTPSLQEMFDTLRLWFVHEVGNTYRIQTPESERVFVRHYPKEITFTSTVPEKLSVPSREYLAIHAACAKVAHLSGAAEYIDHLYRDMEEMKTLSNDGSSADTLEQAISDRICHKIAA</sequence>
<proteinExistence type="predicted"/>
<dbReference type="AlphaFoldDB" id="A0A8S0W048"/>
<organism evidence="1 2">
    <name type="scientific">Cyclocybe aegerita</name>
    <name type="common">Black poplar mushroom</name>
    <name type="synonym">Agrocybe aegerita</name>
    <dbReference type="NCBI Taxonomy" id="1973307"/>
    <lineage>
        <taxon>Eukaryota</taxon>
        <taxon>Fungi</taxon>
        <taxon>Dikarya</taxon>
        <taxon>Basidiomycota</taxon>
        <taxon>Agaricomycotina</taxon>
        <taxon>Agaricomycetes</taxon>
        <taxon>Agaricomycetidae</taxon>
        <taxon>Agaricales</taxon>
        <taxon>Agaricineae</taxon>
        <taxon>Bolbitiaceae</taxon>
        <taxon>Cyclocybe</taxon>
    </lineage>
</organism>
<evidence type="ECO:0008006" key="3">
    <source>
        <dbReference type="Google" id="ProtNLM"/>
    </source>
</evidence>
<dbReference type="Proteomes" id="UP000467700">
    <property type="component" value="Unassembled WGS sequence"/>
</dbReference>
<accession>A0A8S0W048</accession>
<reference evidence="1 2" key="1">
    <citation type="submission" date="2020-01" db="EMBL/GenBank/DDBJ databases">
        <authorList>
            <person name="Gupta K D."/>
        </authorList>
    </citation>
    <scope>NUCLEOTIDE SEQUENCE [LARGE SCALE GENOMIC DNA]</scope>
</reference>